<protein>
    <submittedName>
        <fullName evidence="3">CocE/NonD family hydrolase</fullName>
    </submittedName>
</protein>
<dbReference type="EMBL" id="JBHTLQ010000036">
    <property type="protein sequence ID" value="MFD1191866.1"/>
    <property type="molecule type" value="Genomic_DNA"/>
</dbReference>
<dbReference type="NCBIfam" id="TIGR00976">
    <property type="entry name" value="CocE_NonD"/>
    <property type="match status" value="1"/>
</dbReference>
<dbReference type="RefSeq" id="WP_377354129.1">
    <property type="nucleotide sequence ID" value="NZ_JBHTLQ010000036.1"/>
</dbReference>
<dbReference type="Pfam" id="PF02129">
    <property type="entry name" value="Peptidase_S15"/>
    <property type="match status" value="1"/>
</dbReference>
<dbReference type="InterPro" id="IPR000383">
    <property type="entry name" value="Xaa-Pro-like_dom"/>
</dbReference>
<dbReference type="InterPro" id="IPR005674">
    <property type="entry name" value="CocE/Ser_esterase"/>
</dbReference>
<dbReference type="InterPro" id="IPR008979">
    <property type="entry name" value="Galactose-bd-like_sf"/>
</dbReference>
<dbReference type="InterPro" id="IPR013736">
    <property type="entry name" value="Xaa-Pro_dipept_C"/>
</dbReference>
<reference evidence="4" key="1">
    <citation type="journal article" date="2019" name="Int. J. Syst. Evol. Microbiol.">
        <title>The Global Catalogue of Microorganisms (GCM) 10K type strain sequencing project: providing services to taxonomists for standard genome sequencing and annotation.</title>
        <authorList>
            <consortium name="The Broad Institute Genomics Platform"/>
            <consortium name="The Broad Institute Genome Sequencing Center for Infectious Disease"/>
            <person name="Wu L."/>
            <person name="Ma J."/>
        </authorList>
    </citation>
    <scope>NUCLEOTIDE SEQUENCE [LARGE SCALE GENOMIC DNA]</scope>
    <source>
        <strain evidence="4">CCUG 55074</strain>
    </source>
</reference>
<name>A0ABW3T684_9CAUL</name>
<dbReference type="PANTHER" id="PTHR43056">
    <property type="entry name" value="PEPTIDASE S9 PROLYL OLIGOPEPTIDASE"/>
    <property type="match status" value="1"/>
</dbReference>
<evidence type="ECO:0000259" key="2">
    <source>
        <dbReference type="SMART" id="SM00939"/>
    </source>
</evidence>
<dbReference type="GO" id="GO:0016787">
    <property type="term" value="F:hydrolase activity"/>
    <property type="evidence" value="ECO:0007669"/>
    <property type="project" value="UniProtKB-KW"/>
</dbReference>
<dbReference type="InterPro" id="IPR006311">
    <property type="entry name" value="TAT_signal"/>
</dbReference>
<dbReference type="PROSITE" id="PS51318">
    <property type="entry name" value="TAT"/>
    <property type="match status" value="1"/>
</dbReference>
<sequence>MSHLGQLTRRGLARLFGAAGVTALAGEAAADAPYDMVVESDIMVAARDGVKLATDVYRPARDGKPLPGRFPVILERTPYGKTVVSRSELSVANPKPLSRAEVARFFVSKGYVVIYQDCRGRYGSEGKFVKYLSDGADGYDTCAWIVKQPWCDGKIGTMGLSYAAHTQGALGSAGAPGVAAMFLDSGGFANAYQGGIRQGGAFEMKQVTWAYSNALESPEIANDPKKLAALKAVDIKAWFAKLPWKKGASPLSLAPDYEDYVFDQWKHGEFDAYWKQMGIYAEGFYDQFCDAPMVHMSSWFDPYPRTATQNYMGLKAKKRGPVRLILGPWTHGDRSLTYAGDVDFGPAATLDGQLAANHLELRLRWFDAWLKGARNGALQDPAVRIFVMGGGTGRRNAAGRMDHGGRWRAETDWPIPDARNTVFHLHGDGRLAVDKPVKDAAPKTYLFDPDHPVPSIGGTITSGKPVMVGGAFDQREGPAFFGSREPYRPLAERPDVLVFQTEPLKEDVEVTGPIVARLHVTTDGPDTDFTVKLVDVYPPNADYPEGFAMNLTDGILRLRYRDSFEHPKLLTPGEVVEIEVSCFPASNLFKAGHRIRLDVSSSNFPHFDVNPNTGGPEGPEGERRVARNTLFVDASRPSRVVLPIIPKRG</sequence>
<dbReference type="Pfam" id="PF08530">
    <property type="entry name" value="PepX_C"/>
    <property type="match status" value="1"/>
</dbReference>
<keyword evidence="1 3" id="KW-0378">Hydrolase</keyword>
<evidence type="ECO:0000256" key="1">
    <source>
        <dbReference type="ARBA" id="ARBA00022801"/>
    </source>
</evidence>
<evidence type="ECO:0000313" key="3">
    <source>
        <dbReference type="EMBL" id="MFD1191866.1"/>
    </source>
</evidence>
<dbReference type="Proteomes" id="UP001597216">
    <property type="component" value="Unassembled WGS sequence"/>
</dbReference>
<organism evidence="3 4">
    <name type="scientific">Phenylobacterium conjunctum</name>
    <dbReference type="NCBI Taxonomy" id="1298959"/>
    <lineage>
        <taxon>Bacteria</taxon>
        <taxon>Pseudomonadati</taxon>
        <taxon>Pseudomonadota</taxon>
        <taxon>Alphaproteobacteria</taxon>
        <taxon>Caulobacterales</taxon>
        <taxon>Caulobacteraceae</taxon>
        <taxon>Phenylobacterium</taxon>
    </lineage>
</organism>
<dbReference type="Gene3D" id="1.10.3020.10">
    <property type="entry name" value="alpha-amino acid ester hydrolase ( Helical cap domain)"/>
    <property type="match status" value="1"/>
</dbReference>
<keyword evidence="4" id="KW-1185">Reference proteome</keyword>
<dbReference type="Gene3D" id="3.40.50.1820">
    <property type="entry name" value="alpha/beta hydrolase"/>
    <property type="match status" value="1"/>
</dbReference>
<dbReference type="Gene3D" id="2.60.120.260">
    <property type="entry name" value="Galactose-binding domain-like"/>
    <property type="match status" value="1"/>
</dbReference>
<dbReference type="SUPFAM" id="SSF49785">
    <property type="entry name" value="Galactose-binding domain-like"/>
    <property type="match status" value="1"/>
</dbReference>
<feature type="domain" description="Xaa-Pro dipeptidyl-peptidase C-terminal" evidence="2">
    <location>
        <begin position="363"/>
        <end position="641"/>
    </location>
</feature>
<proteinExistence type="predicted"/>
<dbReference type="InterPro" id="IPR050585">
    <property type="entry name" value="Xaa-Pro_dipeptidyl-ppase/CocE"/>
</dbReference>
<comment type="caution">
    <text evidence="3">The sequence shown here is derived from an EMBL/GenBank/DDBJ whole genome shotgun (WGS) entry which is preliminary data.</text>
</comment>
<dbReference type="InterPro" id="IPR029058">
    <property type="entry name" value="AB_hydrolase_fold"/>
</dbReference>
<dbReference type="SUPFAM" id="SSF53474">
    <property type="entry name" value="alpha/beta-Hydrolases"/>
    <property type="match status" value="1"/>
</dbReference>
<dbReference type="PANTHER" id="PTHR43056:SF10">
    <property type="entry name" value="COCE_NOND FAMILY, PUTATIVE (AFU_ORTHOLOGUE AFUA_7G00600)-RELATED"/>
    <property type="match status" value="1"/>
</dbReference>
<accession>A0ABW3T684</accession>
<evidence type="ECO:0000313" key="4">
    <source>
        <dbReference type="Proteomes" id="UP001597216"/>
    </source>
</evidence>
<gene>
    <name evidence="3" type="ORF">ACFQ27_14845</name>
</gene>
<dbReference type="SMART" id="SM00939">
    <property type="entry name" value="PepX_C"/>
    <property type="match status" value="1"/>
</dbReference>